<protein>
    <recommendedName>
        <fullName evidence="2">UPF0301 protein DPV87_01770</fullName>
    </recommendedName>
</protein>
<evidence type="ECO:0000256" key="2">
    <source>
        <dbReference type="HAMAP-Rule" id="MF_00758"/>
    </source>
</evidence>
<accession>A0A369Z2P1</accession>
<dbReference type="EMBL" id="QEPT01000004">
    <property type="protein sequence ID" value="RDE84028.1"/>
    <property type="molecule type" value="Genomic_DNA"/>
</dbReference>
<dbReference type="PANTHER" id="PTHR30327:SF1">
    <property type="entry name" value="UPF0301 PROTEIN YQGE"/>
    <property type="match status" value="1"/>
</dbReference>
<evidence type="ECO:0000256" key="1">
    <source>
        <dbReference type="ARBA" id="ARBA00009600"/>
    </source>
</evidence>
<dbReference type="Proteomes" id="UP000253823">
    <property type="component" value="Unassembled WGS sequence"/>
</dbReference>
<dbReference type="NCBIfam" id="NF001266">
    <property type="entry name" value="PRK00228.1-1"/>
    <property type="match status" value="1"/>
</dbReference>
<dbReference type="RefSeq" id="WP_049364895.1">
    <property type="nucleotide sequence ID" value="NZ_CABFLI010000016.1"/>
</dbReference>
<dbReference type="PANTHER" id="PTHR30327">
    <property type="entry name" value="UNCHARACTERIZED PROTEIN YQGE"/>
    <property type="match status" value="1"/>
</dbReference>
<dbReference type="Gene3D" id="3.40.1740.10">
    <property type="entry name" value="VC0467-like"/>
    <property type="match status" value="1"/>
</dbReference>
<evidence type="ECO:0000313" key="5">
    <source>
        <dbReference type="Proteomes" id="UP000253823"/>
    </source>
</evidence>
<dbReference type="HAMAP" id="MF_00758">
    <property type="entry name" value="UPF0301"/>
    <property type="match status" value="1"/>
</dbReference>
<organism evidence="4 6">
    <name type="scientific">Haemophilus parainfluenzae</name>
    <dbReference type="NCBI Taxonomy" id="729"/>
    <lineage>
        <taxon>Bacteria</taxon>
        <taxon>Pseudomonadati</taxon>
        <taxon>Pseudomonadota</taxon>
        <taxon>Gammaproteobacteria</taxon>
        <taxon>Pasteurellales</taxon>
        <taxon>Pasteurellaceae</taxon>
        <taxon>Haemophilus</taxon>
    </lineage>
</organism>
<evidence type="ECO:0000313" key="4">
    <source>
        <dbReference type="EMBL" id="RDE98521.1"/>
    </source>
</evidence>
<sequence length="186" mass="20944">MMDLQGQFLIAMPQLEDYFQNTVVYMCEHNEQGSMGLVINQPTDLSIAELYSKMNFMMKNDRTFSNELVLAGGPVHSERGFILHKKTAKEFEHSYKITDEMFLTTSADIVETFGSEDAPEKYLVALGCASWTAGQLEQEIADNAWLVAPASDTILFETIYEDRYPAANQLLGINPHNFVFSQVGHS</sequence>
<gene>
    <name evidence="4" type="ORF">DPV87_01770</name>
    <name evidence="3" type="ORF">DPV95_06785</name>
</gene>
<comment type="caution">
    <text evidence="4">The sequence shown here is derived from an EMBL/GenBank/DDBJ whole genome shotgun (WGS) entry which is preliminary data.</text>
</comment>
<reference evidence="5 6" key="1">
    <citation type="submission" date="2018-05" db="EMBL/GenBank/DDBJ databases">
        <title>Draft Genome Sequences for a Diverse set of 7 Haemophilus Species.</title>
        <authorList>
            <person name="Nichols M."/>
            <person name="Topaz N."/>
            <person name="Wang X."/>
            <person name="Wang X."/>
            <person name="Boxrud D."/>
        </authorList>
    </citation>
    <scope>NUCLEOTIDE SEQUENCE [LARGE SCALE GENOMIC DNA]</scope>
    <source>
        <strain evidence="3 5">C2006002596</strain>
        <strain evidence="4 6">C2008001710</strain>
    </source>
</reference>
<evidence type="ECO:0000313" key="6">
    <source>
        <dbReference type="Proteomes" id="UP000253910"/>
    </source>
</evidence>
<dbReference type="InterPro" id="IPR003774">
    <property type="entry name" value="AlgH-like"/>
</dbReference>
<name>A0A369Z2P1_HAEPA</name>
<dbReference type="EMBL" id="QEPW01000002">
    <property type="protein sequence ID" value="RDE98521.1"/>
    <property type="molecule type" value="Genomic_DNA"/>
</dbReference>
<proteinExistence type="inferred from homology"/>
<dbReference type="Pfam" id="PF02622">
    <property type="entry name" value="DUF179"/>
    <property type="match status" value="1"/>
</dbReference>
<comment type="similarity">
    <text evidence="1 2">Belongs to the UPF0301 (AlgH) family.</text>
</comment>
<dbReference type="Proteomes" id="UP000253910">
    <property type="component" value="Unassembled WGS sequence"/>
</dbReference>
<evidence type="ECO:0000313" key="3">
    <source>
        <dbReference type="EMBL" id="RDE84028.1"/>
    </source>
</evidence>
<dbReference type="AlphaFoldDB" id="A0A369Z2P1"/>
<dbReference type="SUPFAM" id="SSF143456">
    <property type="entry name" value="VC0467-like"/>
    <property type="match status" value="1"/>
</dbReference>
<dbReference type="GO" id="GO:0005829">
    <property type="term" value="C:cytosol"/>
    <property type="evidence" value="ECO:0007669"/>
    <property type="project" value="TreeGrafter"/>
</dbReference>